<feature type="transmembrane region" description="Helical" evidence="9">
    <location>
        <begin position="122"/>
        <end position="143"/>
    </location>
</feature>
<gene>
    <name evidence="11" type="ORF">OFUS_LOCUS2317</name>
</gene>
<evidence type="ECO:0000313" key="12">
    <source>
        <dbReference type="Proteomes" id="UP000749559"/>
    </source>
</evidence>
<dbReference type="EMBL" id="CAIIXF020000001">
    <property type="protein sequence ID" value="CAH1774954.1"/>
    <property type="molecule type" value="Genomic_DNA"/>
</dbReference>
<dbReference type="Gene3D" id="1.20.1070.10">
    <property type="entry name" value="Rhodopsin 7-helix transmembrane proteins"/>
    <property type="match status" value="1"/>
</dbReference>
<feature type="transmembrane region" description="Helical" evidence="9">
    <location>
        <begin position="262"/>
        <end position="286"/>
    </location>
</feature>
<feature type="transmembrane region" description="Helical" evidence="9">
    <location>
        <begin position="47"/>
        <end position="71"/>
    </location>
</feature>
<comment type="caution">
    <text evidence="11">The sequence shown here is derived from an EMBL/GenBank/DDBJ whole genome shotgun (WGS) entry which is preliminary data.</text>
</comment>
<dbReference type="PRINTS" id="PR00237">
    <property type="entry name" value="GPCRRHODOPSN"/>
</dbReference>
<keyword evidence="7 8" id="KW-0807">Transducer</keyword>
<comment type="similarity">
    <text evidence="8">Belongs to the G-protein coupled receptor 1 family.</text>
</comment>
<keyword evidence="3 9" id="KW-1133">Transmembrane helix</keyword>
<dbReference type="PROSITE" id="PS00237">
    <property type="entry name" value="G_PROTEIN_RECEP_F1_1"/>
    <property type="match status" value="1"/>
</dbReference>
<evidence type="ECO:0000256" key="9">
    <source>
        <dbReference type="SAM" id="Phobius"/>
    </source>
</evidence>
<evidence type="ECO:0000256" key="1">
    <source>
        <dbReference type="ARBA" id="ARBA00004141"/>
    </source>
</evidence>
<evidence type="ECO:0000256" key="7">
    <source>
        <dbReference type="ARBA" id="ARBA00023224"/>
    </source>
</evidence>
<protein>
    <recommendedName>
        <fullName evidence="10">G-protein coupled receptors family 1 profile domain-containing protein</fullName>
    </recommendedName>
</protein>
<dbReference type="InterPro" id="IPR000276">
    <property type="entry name" value="GPCR_Rhodpsn"/>
</dbReference>
<evidence type="ECO:0000256" key="5">
    <source>
        <dbReference type="ARBA" id="ARBA00023136"/>
    </source>
</evidence>
<evidence type="ECO:0000256" key="2">
    <source>
        <dbReference type="ARBA" id="ARBA00022692"/>
    </source>
</evidence>
<keyword evidence="12" id="KW-1185">Reference proteome</keyword>
<organism evidence="11 12">
    <name type="scientific">Owenia fusiformis</name>
    <name type="common">Polychaete worm</name>
    <dbReference type="NCBI Taxonomy" id="6347"/>
    <lineage>
        <taxon>Eukaryota</taxon>
        <taxon>Metazoa</taxon>
        <taxon>Spiralia</taxon>
        <taxon>Lophotrochozoa</taxon>
        <taxon>Annelida</taxon>
        <taxon>Polychaeta</taxon>
        <taxon>Sedentaria</taxon>
        <taxon>Canalipalpata</taxon>
        <taxon>Sabellida</taxon>
        <taxon>Oweniida</taxon>
        <taxon>Oweniidae</taxon>
        <taxon>Owenia</taxon>
    </lineage>
</organism>
<dbReference type="PROSITE" id="PS50262">
    <property type="entry name" value="G_PROTEIN_RECEP_F1_2"/>
    <property type="match status" value="1"/>
</dbReference>
<evidence type="ECO:0000256" key="8">
    <source>
        <dbReference type="RuleBase" id="RU000688"/>
    </source>
</evidence>
<dbReference type="Pfam" id="PF00001">
    <property type="entry name" value="7tm_1"/>
    <property type="match status" value="2"/>
</dbReference>
<evidence type="ECO:0000313" key="11">
    <source>
        <dbReference type="EMBL" id="CAH1774954.1"/>
    </source>
</evidence>
<evidence type="ECO:0000256" key="3">
    <source>
        <dbReference type="ARBA" id="ARBA00022989"/>
    </source>
</evidence>
<reference evidence="11" key="1">
    <citation type="submission" date="2022-03" db="EMBL/GenBank/DDBJ databases">
        <authorList>
            <person name="Martin C."/>
        </authorList>
    </citation>
    <scope>NUCLEOTIDE SEQUENCE</scope>
</reference>
<accession>A0A8S4N0Y7</accession>
<keyword evidence="2 8" id="KW-0812">Transmembrane</keyword>
<feature type="transmembrane region" description="Helical" evidence="9">
    <location>
        <begin position="384"/>
        <end position="405"/>
    </location>
</feature>
<sequence>MDEGEKFDVSKPIGMELMDNATNINTSSGGSSATRAESEDQPSQIEIHAIMAMLVFFSIIGVTGNSLVVYVYSRKRDKLTSTIFILTLAITDLMVSLVTIPYTIVMEYLRFEIGDFDFLCKLYHFLITCTVPFAALIMVAIAIDRYFCICHPFLHAMTAFRAKVIIICFATLACTLGTFTSLFYGVYEKKIVNSTMVSYVNSSQLEGESTRNISSATYTVLNNALLTTESSIKQTENITYTGVCAPSFILLDDSARRVYQKISASIFLISFIMVVVLYVMIYHSVLARRSKRLKQRGEEGKSMNLHVPDANSEETQLTSTNGHHLHATTNGSTCKKKQSKAEKIRLRRKSTLKDKAVIANLKTAIMLFVVTLVFIVFFLPAWLIALHIIPFNIIVFYMYFAYNVANPIIYSFMNVNFRDDLKLIFNCKKR</sequence>
<evidence type="ECO:0000256" key="6">
    <source>
        <dbReference type="ARBA" id="ARBA00023170"/>
    </source>
</evidence>
<dbReference type="CDD" id="cd00637">
    <property type="entry name" value="7tm_classA_rhodopsin-like"/>
    <property type="match status" value="1"/>
</dbReference>
<dbReference type="GO" id="GO:0004930">
    <property type="term" value="F:G protein-coupled receptor activity"/>
    <property type="evidence" value="ECO:0007669"/>
    <property type="project" value="UniProtKB-KW"/>
</dbReference>
<feature type="transmembrane region" description="Helical" evidence="9">
    <location>
        <begin position="357"/>
        <end position="378"/>
    </location>
</feature>
<keyword evidence="4 8" id="KW-0297">G-protein coupled receptor</keyword>
<keyword evidence="6 8" id="KW-0675">Receptor</keyword>
<dbReference type="PANTHER" id="PTHR24243:SF224">
    <property type="entry name" value="G-PROTEIN COUPLED RECEPTOR 19-RELATED"/>
    <property type="match status" value="1"/>
</dbReference>
<dbReference type="AlphaFoldDB" id="A0A8S4N0Y7"/>
<dbReference type="SUPFAM" id="SSF81321">
    <property type="entry name" value="Family A G protein-coupled receptor-like"/>
    <property type="match status" value="1"/>
</dbReference>
<name>A0A8S4N0Y7_OWEFU</name>
<feature type="domain" description="G-protein coupled receptors family 1 profile" evidence="10">
    <location>
        <begin position="64"/>
        <end position="410"/>
    </location>
</feature>
<evidence type="ECO:0000259" key="10">
    <source>
        <dbReference type="PROSITE" id="PS50262"/>
    </source>
</evidence>
<proteinExistence type="inferred from homology"/>
<dbReference type="Proteomes" id="UP000749559">
    <property type="component" value="Unassembled WGS sequence"/>
</dbReference>
<comment type="subcellular location">
    <subcellularLocation>
        <location evidence="1">Membrane</location>
        <topology evidence="1">Multi-pass membrane protein</topology>
    </subcellularLocation>
</comment>
<dbReference type="OrthoDB" id="6076970at2759"/>
<dbReference type="SMART" id="SM01381">
    <property type="entry name" value="7TM_GPCR_Srsx"/>
    <property type="match status" value="1"/>
</dbReference>
<feature type="transmembrane region" description="Helical" evidence="9">
    <location>
        <begin position="164"/>
        <end position="187"/>
    </location>
</feature>
<evidence type="ECO:0000256" key="4">
    <source>
        <dbReference type="ARBA" id="ARBA00023040"/>
    </source>
</evidence>
<dbReference type="InterPro" id="IPR017452">
    <property type="entry name" value="GPCR_Rhodpsn_7TM"/>
</dbReference>
<dbReference type="GO" id="GO:0005886">
    <property type="term" value="C:plasma membrane"/>
    <property type="evidence" value="ECO:0007669"/>
    <property type="project" value="TreeGrafter"/>
</dbReference>
<feature type="transmembrane region" description="Helical" evidence="9">
    <location>
        <begin position="83"/>
        <end position="102"/>
    </location>
</feature>
<dbReference type="PANTHER" id="PTHR24243">
    <property type="entry name" value="G-PROTEIN COUPLED RECEPTOR"/>
    <property type="match status" value="1"/>
</dbReference>
<keyword evidence="5 9" id="KW-0472">Membrane</keyword>